<dbReference type="GO" id="GO:0016485">
    <property type="term" value="P:protein processing"/>
    <property type="evidence" value="ECO:0007669"/>
    <property type="project" value="TreeGrafter"/>
</dbReference>
<keyword evidence="7" id="KW-0788">Thiol protease</keyword>
<evidence type="ECO:0000256" key="11">
    <source>
        <dbReference type="RuleBase" id="RU363115"/>
    </source>
</evidence>
<dbReference type="EMBL" id="CP072757">
    <property type="protein sequence ID" value="QUC22104.1"/>
    <property type="molecule type" value="Genomic_DNA"/>
</dbReference>
<comment type="catalytic activity">
    <reaction evidence="10">
        <text>[protein]-C-terminal L-amino acid-glycyl-phosphatidylethanolamide + H2O = [protein]-C-terminal L-amino acid-glycine + a 1,2-diacyl-sn-glycero-3-phosphoethanolamine</text>
        <dbReference type="Rhea" id="RHEA:67548"/>
        <dbReference type="Rhea" id="RHEA-COMP:17323"/>
        <dbReference type="Rhea" id="RHEA-COMP:17324"/>
        <dbReference type="ChEBI" id="CHEBI:15377"/>
        <dbReference type="ChEBI" id="CHEBI:64612"/>
        <dbReference type="ChEBI" id="CHEBI:172940"/>
        <dbReference type="ChEBI" id="CHEBI:172941"/>
    </reaction>
    <physiologicalReaction direction="left-to-right" evidence="10">
        <dbReference type="Rhea" id="RHEA:67549"/>
    </physiologicalReaction>
</comment>
<accession>A0A8E5HV39</accession>
<feature type="domain" description="Peptidase C54 catalytic" evidence="13">
    <location>
        <begin position="123"/>
        <end position="411"/>
    </location>
</feature>
<evidence type="ECO:0000313" key="14">
    <source>
        <dbReference type="EMBL" id="QUC22104.1"/>
    </source>
</evidence>
<evidence type="ECO:0000256" key="8">
    <source>
        <dbReference type="ARBA" id="ARBA00022927"/>
    </source>
</evidence>
<dbReference type="SUPFAM" id="SSF54001">
    <property type="entry name" value="Cysteine proteinases"/>
    <property type="match status" value="1"/>
</dbReference>
<comment type="subcellular location">
    <subcellularLocation>
        <location evidence="11">Nucleus</location>
    </subcellularLocation>
    <subcellularLocation>
        <location evidence="11">Cytoplasm</location>
    </subcellularLocation>
    <subcellularLocation>
        <location evidence="1">Preautophagosomal structure</location>
    </subcellularLocation>
</comment>
<dbReference type="GO" id="GO:0005634">
    <property type="term" value="C:nucleus"/>
    <property type="evidence" value="ECO:0007669"/>
    <property type="project" value="UniProtKB-SubCell"/>
</dbReference>
<dbReference type="PANTHER" id="PTHR22624">
    <property type="entry name" value="CYSTEINE PROTEASE ATG4"/>
    <property type="match status" value="1"/>
</dbReference>
<keyword evidence="5 11" id="KW-0645">Protease</keyword>
<dbReference type="Proteomes" id="UP000027002">
    <property type="component" value="Chromosome 5"/>
</dbReference>
<dbReference type="GO" id="GO:0000045">
    <property type="term" value="P:autophagosome assembly"/>
    <property type="evidence" value="ECO:0007669"/>
    <property type="project" value="TreeGrafter"/>
</dbReference>
<dbReference type="OrthoDB" id="2960936at2759"/>
<dbReference type="GO" id="GO:0000407">
    <property type="term" value="C:phagophore assembly site"/>
    <property type="evidence" value="ECO:0007669"/>
    <property type="project" value="UniProtKB-SubCell"/>
</dbReference>
<protein>
    <recommendedName>
        <fullName evidence="11">Cysteine protease</fullName>
        <ecNumber evidence="11">3.4.22.-</ecNumber>
    </recommendedName>
</protein>
<gene>
    <name evidence="14" type="ORF">UV8b_06345</name>
</gene>
<keyword evidence="6 11" id="KW-0378">Hydrolase</keyword>
<comment type="function">
    <text evidence="11">Required for selective autophagic degradation of the nucleus (nucleophagy) as well as for mitophagy which contributes to regulate mitochondrial quantity and quality by eliminating the mitochondria to a basal level to fulfill cellular energy requirements and preventing excess ROS production.</text>
</comment>
<dbReference type="EC" id="3.4.22.-" evidence="11"/>
<keyword evidence="8" id="KW-0653">Protein transport</keyword>
<evidence type="ECO:0000256" key="2">
    <source>
        <dbReference type="ARBA" id="ARBA00010958"/>
    </source>
</evidence>
<evidence type="ECO:0000256" key="12">
    <source>
        <dbReference type="SAM" id="MobiDB-lite"/>
    </source>
</evidence>
<evidence type="ECO:0000259" key="13">
    <source>
        <dbReference type="Pfam" id="PF03416"/>
    </source>
</evidence>
<evidence type="ECO:0000256" key="5">
    <source>
        <dbReference type="ARBA" id="ARBA00022670"/>
    </source>
</evidence>
<dbReference type="GO" id="GO:0004197">
    <property type="term" value="F:cysteine-type endopeptidase activity"/>
    <property type="evidence" value="ECO:0007669"/>
    <property type="project" value="TreeGrafter"/>
</dbReference>
<keyword evidence="15" id="KW-1185">Reference proteome</keyword>
<dbReference type="GO" id="GO:0015031">
    <property type="term" value="P:protein transport"/>
    <property type="evidence" value="ECO:0007669"/>
    <property type="project" value="UniProtKB-KW"/>
</dbReference>
<evidence type="ECO:0000256" key="3">
    <source>
        <dbReference type="ARBA" id="ARBA00022448"/>
    </source>
</evidence>
<name>A0A8E5HV39_USTVR</name>
<dbReference type="GO" id="GO:0019786">
    <property type="term" value="F:protein-phosphatidylethanolamide deconjugating activity"/>
    <property type="evidence" value="ECO:0007669"/>
    <property type="project" value="InterPro"/>
</dbReference>
<evidence type="ECO:0000256" key="7">
    <source>
        <dbReference type="ARBA" id="ARBA00022807"/>
    </source>
</evidence>
<proteinExistence type="inferred from homology"/>
<dbReference type="GO" id="GO:0000423">
    <property type="term" value="P:mitophagy"/>
    <property type="evidence" value="ECO:0007669"/>
    <property type="project" value="TreeGrafter"/>
</dbReference>
<sequence>MESAMANVDLGKYRRFVQIFWDPEPINDTALDQPVWCLGRAYSLSEKRDTGSLQRASSPSDQPFQDFSIERILPNPNPQKETTTTTSTDTEAQEREIHSSLESLSSSFMYESQNATASGWPVAFMEDFKARFGMTYRSSFGIIHKSDNPRAASSLSLSMRIKGQLKEQNGFTSDSGWGCMIRSGQSLLANTMSIMDLGRDWRRGKLPDEERRLISQFADDSRAPYSIHNFVRCGEAICGKYPGEWFGPSATARCIQELVNSRGLPLRVYSTGDSPDVYEDCFMKIANLDGKCFHPTLILVGTRLGIDKITPVYWEAVIASLQMAQSVGIAGGRPSSSHYFVGSQGHFLFYLDPHHTCNALPFHSDISHYGVEDIDTCHTTRLRRIHVREMDPSMLIGFLIKSQEDWIEWKRRVKHVQGKTIIHVADSYPAHEVRDATGRSAIDEVEPLSDDEDLYTGDAT</sequence>
<dbReference type="KEGG" id="uvi:66067122"/>
<feature type="region of interest" description="Disordered" evidence="12">
    <location>
        <begin position="71"/>
        <end position="93"/>
    </location>
</feature>
<dbReference type="GO" id="GO:0035973">
    <property type="term" value="P:aggrephagy"/>
    <property type="evidence" value="ECO:0007669"/>
    <property type="project" value="TreeGrafter"/>
</dbReference>
<evidence type="ECO:0000256" key="6">
    <source>
        <dbReference type="ARBA" id="ARBA00022801"/>
    </source>
</evidence>
<comment type="similarity">
    <text evidence="2 11">Belongs to the peptidase C54 family.</text>
</comment>
<evidence type="ECO:0000256" key="9">
    <source>
        <dbReference type="ARBA" id="ARBA00023006"/>
    </source>
</evidence>
<keyword evidence="4 11" id="KW-0963">Cytoplasm</keyword>
<dbReference type="InterPro" id="IPR046792">
    <property type="entry name" value="Peptidase_C54_cat"/>
</dbReference>
<evidence type="ECO:0000256" key="10">
    <source>
        <dbReference type="ARBA" id="ARBA00029362"/>
    </source>
</evidence>
<dbReference type="InterPro" id="IPR038765">
    <property type="entry name" value="Papain-like_cys_pep_sf"/>
</dbReference>
<dbReference type="AlphaFoldDB" id="A0A8E5HV39"/>
<evidence type="ECO:0000313" key="15">
    <source>
        <dbReference type="Proteomes" id="UP000027002"/>
    </source>
</evidence>
<dbReference type="InterPro" id="IPR005078">
    <property type="entry name" value="Peptidase_C54"/>
</dbReference>
<dbReference type="PANTHER" id="PTHR22624:SF49">
    <property type="entry name" value="CYSTEINE PROTEASE"/>
    <property type="match status" value="1"/>
</dbReference>
<keyword evidence="9" id="KW-0072">Autophagy</keyword>
<evidence type="ECO:0000256" key="1">
    <source>
        <dbReference type="ARBA" id="ARBA00004329"/>
    </source>
</evidence>
<reference evidence="14" key="1">
    <citation type="submission" date="2020-03" db="EMBL/GenBank/DDBJ databases">
        <title>A mixture of massive structural variations and highly conserved coding sequences in Ustilaginoidea virens genome.</title>
        <authorList>
            <person name="Zhang K."/>
            <person name="Zhao Z."/>
            <person name="Zhang Z."/>
            <person name="Li Y."/>
            <person name="Hsiang T."/>
            <person name="Sun W."/>
        </authorList>
    </citation>
    <scope>NUCLEOTIDE SEQUENCE</scope>
    <source>
        <strain evidence="14">UV-8b</strain>
    </source>
</reference>
<evidence type="ECO:0000256" key="4">
    <source>
        <dbReference type="ARBA" id="ARBA00022490"/>
    </source>
</evidence>
<dbReference type="Pfam" id="PF03416">
    <property type="entry name" value="Peptidase_C54"/>
    <property type="match status" value="1"/>
</dbReference>
<keyword evidence="3" id="KW-0813">Transport</keyword>
<dbReference type="GO" id="GO:0034727">
    <property type="term" value="P:piecemeal microautophagy of the nucleus"/>
    <property type="evidence" value="ECO:0007669"/>
    <property type="project" value="TreeGrafter"/>
</dbReference>
<organism evidence="14 15">
    <name type="scientific">Ustilaginoidea virens</name>
    <name type="common">Rice false smut fungus</name>
    <name type="synonym">Villosiclava virens</name>
    <dbReference type="NCBI Taxonomy" id="1159556"/>
    <lineage>
        <taxon>Eukaryota</taxon>
        <taxon>Fungi</taxon>
        <taxon>Dikarya</taxon>
        <taxon>Ascomycota</taxon>
        <taxon>Pezizomycotina</taxon>
        <taxon>Sordariomycetes</taxon>
        <taxon>Hypocreomycetidae</taxon>
        <taxon>Hypocreales</taxon>
        <taxon>Clavicipitaceae</taxon>
        <taxon>Ustilaginoidea</taxon>
    </lineage>
</organism>
<keyword evidence="11" id="KW-0539">Nucleus</keyword>
<dbReference type="RefSeq" id="XP_042999777.1">
    <property type="nucleotide sequence ID" value="XM_043143842.1"/>
</dbReference>
<dbReference type="GeneID" id="66067122"/>